<evidence type="ECO:0000313" key="2">
    <source>
        <dbReference type="Proteomes" id="UP000241107"/>
    </source>
</evidence>
<protein>
    <recommendedName>
        <fullName evidence="3">ATPase expression protein 1</fullName>
    </recommendedName>
</protein>
<dbReference type="AlphaFoldDB" id="A0A2P7YFE6"/>
<dbReference type="RefSeq" id="XP_024711573.1">
    <property type="nucleotide sequence ID" value="XM_024860193.1"/>
</dbReference>
<name>A0A2P7YFE6_9ASCO</name>
<reference evidence="1 2" key="1">
    <citation type="submission" date="2018-03" db="EMBL/GenBank/DDBJ databases">
        <title>Candida pseudohaemulonii genome assembly and annotation.</title>
        <authorList>
            <person name="Munoz J.F."/>
            <person name="Gade L.G."/>
            <person name="Chow N.A."/>
            <person name="Litvintseva A.P."/>
            <person name="Loparev V.N."/>
            <person name="Cuomo C.A."/>
        </authorList>
    </citation>
    <scope>NUCLEOTIDE SEQUENCE [LARGE SCALE GENOMIC DNA]</scope>
    <source>
        <strain evidence="1 2">B12108</strain>
    </source>
</reference>
<accession>A0A2P7YFE6</accession>
<dbReference type="VEuPathDB" id="FungiDB:C7M61_004879"/>
<dbReference type="Proteomes" id="UP000241107">
    <property type="component" value="Unassembled WGS sequence"/>
</dbReference>
<evidence type="ECO:0000313" key="1">
    <source>
        <dbReference type="EMBL" id="PSK34687.1"/>
    </source>
</evidence>
<dbReference type="GeneID" id="36568266"/>
<evidence type="ECO:0008006" key="3">
    <source>
        <dbReference type="Google" id="ProtNLM"/>
    </source>
</evidence>
<proteinExistence type="predicted"/>
<dbReference type="EMBL" id="PYFQ01000019">
    <property type="protein sequence ID" value="PSK34687.1"/>
    <property type="molecule type" value="Genomic_DNA"/>
</dbReference>
<gene>
    <name evidence="1" type="ORF">C7M61_004879</name>
</gene>
<sequence length="446" mass="50655">MTSRLTGSSRLLRQLANKKESAFRFTPNFQLGDRRPEVLEAMIPDRPDVSDSPVLRTAVVKPEDVCDLVIQPSFNDLVVTAFAEGCHFSGDLDYTLTSTSSVKGSKLWYANIAREWMADFEELLPNIKELKEVTVEERKLASSFLDEVSRALIAEAFAKALILSYADLQDFVASVLQYTSLECTVEFLLSQTAFISDVTKFELVVEYVKLNLGALGRQKLPEFVDLIMAFATEDSVHRVPIADSLIREHILDLHPEVLVELPPHIVSQLADFAIARDSLDDAKEMMSFLVTEHRVAPAKHTFELFMAKYCVDARRNDKNKEQVLKDLTCIKPILHFYGLTADSFELLLSRVIDNSYDLAHFVRLAQKNSAELVAEYAEHILLRLRYIHKKSHKSDINKAVETTQFMRLLVHDNKVKIDERLASVLRLICSEHKIAYDELKFSNAST</sequence>
<keyword evidence="2" id="KW-1185">Reference proteome</keyword>
<dbReference type="OrthoDB" id="4094059at2759"/>
<organism evidence="1 2">
    <name type="scientific">Candidozyma pseudohaemuli</name>
    <dbReference type="NCBI Taxonomy" id="418784"/>
    <lineage>
        <taxon>Eukaryota</taxon>
        <taxon>Fungi</taxon>
        <taxon>Dikarya</taxon>
        <taxon>Ascomycota</taxon>
        <taxon>Saccharomycotina</taxon>
        <taxon>Pichiomycetes</taxon>
        <taxon>Metschnikowiaceae</taxon>
        <taxon>Candidozyma</taxon>
    </lineage>
</organism>
<comment type="caution">
    <text evidence="1">The sequence shown here is derived from an EMBL/GenBank/DDBJ whole genome shotgun (WGS) entry which is preliminary data.</text>
</comment>